<evidence type="ECO:0000313" key="1">
    <source>
        <dbReference type="EMBL" id="KAH7919116.1"/>
    </source>
</evidence>
<keyword evidence="2" id="KW-1185">Reference proteome</keyword>
<sequence>MVIASKGSAVEARALGAIREVDSAAYGRGSPSQGASSGRVHGPTLPSSLDLILA</sequence>
<dbReference type="Proteomes" id="UP000790709">
    <property type="component" value="Unassembled WGS sequence"/>
</dbReference>
<proteinExistence type="predicted"/>
<dbReference type="EMBL" id="MU266693">
    <property type="protein sequence ID" value="KAH7919116.1"/>
    <property type="molecule type" value="Genomic_DNA"/>
</dbReference>
<accession>A0ACB8AZW8</accession>
<reference evidence="1" key="1">
    <citation type="journal article" date="2021" name="New Phytol.">
        <title>Evolutionary innovations through gain and loss of genes in the ectomycorrhizal Boletales.</title>
        <authorList>
            <person name="Wu G."/>
            <person name="Miyauchi S."/>
            <person name="Morin E."/>
            <person name="Kuo A."/>
            <person name="Drula E."/>
            <person name="Varga T."/>
            <person name="Kohler A."/>
            <person name="Feng B."/>
            <person name="Cao Y."/>
            <person name="Lipzen A."/>
            <person name="Daum C."/>
            <person name="Hundley H."/>
            <person name="Pangilinan J."/>
            <person name="Johnson J."/>
            <person name="Barry K."/>
            <person name="LaButti K."/>
            <person name="Ng V."/>
            <person name="Ahrendt S."/>
            <person name="Min B."/>
            <person name="Choi I.G."/>
            <person name="Park H."/>
            <person name="Plett J.M."/>
            <person name="Magnuson J."/>
            <person name="Spatafora J.W."/>
            <person name="Nagy L.G."/>
            <person name="Henrissat B."/>
            <person name="Grigoriev I.V."/>
            <person name="Yang Z.L."/>
            <person name="Xu J."/>
            <person name="Martin F.M."/>
        </authorList>
    </citation>
    <scope>NUCLEOTIDE SEQUENCE</scope>
    <source>
        <strain evidence="1">KUC20120723A-06</strain>
    </source>
</reference>
<name>A0ACB8AZW8_9AGAM</name>
<comment type="caution">
    <text evidence="1">The sequence shown here is derived from an EMBL/GenBank/DDBJ whole genome shotgun (WGS) entry which is preliminary data.</text>
</comment>
<organism evidence="1 2">
    <name type="scientific">Leucogyrophana mollusca</name>
    <dbReference type="NCBI Taxonomy" id="85980"/>
    <lineage>
        <taxon>Eukaryota</taxon>
        <taxon>Fungi</taxon>
        <taxon>Dikarya</taxon>
        <taxon>Basidiomycota</taxon>
        <taxon>Agaricomycotina</taxon>
        <taxon>Agaricomycetes</taxon>
        <taxon>Agaricomycetidae</taxon>
        <taxon>Boletales</taxon>
        <taxon>Boletales incertae sedis</taxon>
        <taxon>Leucogyrophana</taxon>
    </lineage>
</organism>
<evidence type="ECO:0000313" key="2">
    <source>
        <dbReference type="Proteomes" id="UP000790709"/>
    </source>
</evidence>
<gene>
    <name evidence="1" type="ORF">BV22DRAFT_878085</name>
</gene>
<protein>
    <submittedName>
        <fullName evidence="1">Uncharacterized protein</fullName>
    </submittedName>
</protein>